<gene>
    <name evidence="13" type="ORF">EDD79_100974</name>
</gene>
<proteinExistence type="inferred from homology"/>
<feature type="binding site" evidence="10">
    <location>
        <position position="239"/>
    </location>
    <ligand>
        <name>Mn(2+)</name>
        <dbReference type="ChEBI" id="CHEBI:29035"/>
    </ligand>
</feature>
<accession>A0A4R2U0D8</accession>
<dbReference type="InterPro" id="IPR017850">
    <property type="entry name" value="Alkaline_phosphatase_core_sf"/>
</dbReference>
<comment type="subcellular location">
    <subcellularLocation>
        <location evidence="1">Cell membrane</location>
        <topology evidence="1">Multi-pass membrane protein</topology>
    </subcellularLocation>
</comment>
<evidence type="ECO:0000256" key="7">
    <source>
        <dbReference type="ARBA" id="ARBA00023136"/>
    </source>
</evidence>
<dbReference type="CDD" id="cd16015">
    <property type="entry name" value="LTA_synthase"/>
    <property type="match status" value="1"/>
</dbReference>
<feature type="domain" description="Sulfatase N-terminal" evidence="12">
    <location>
        <begin position="231"/>
        <end position="520"/>
    </location>
</feature>
<comment type="similarity">
    <text evidence="3">Belongs to the LTA synthase family.</text>
</comment>
<evidence type="ECO:0000256" key="6">
    <source>
        <dbReference type="ARBA" id="ARBA00022989"/>
    </source>
</evidence>
<evidence type="ECO:0000256" key="4">
    <source>
        <dbReference type="ARBA" id="ARBA00022475"/>
    </source>
</evidence>
<evidence type="ECO:0000256" key="5">
    <source>
        <dbReference type="ARBA" id="ARBA00022692"/>
    </source>
</evidence>
<dbReference type="Gene3D" id="3.40.720.10">
    <property type="entry name" value="Alkaline Phosphatase, subunit A"/>
    <property type="match status" value="1"/>
</dbReference>
<evidence type="ECO:0000259" key="12">
    <source>
        <dbReference type="Pfam" id="PF00884"/>
    </source>
</evidence>
<dbReference type="InterPro" id="IPR012160">
    <property type="entry name" value="LtaS-like"/>
</dbReference>
<dbReference type="AlphaFoldDB" id="A0A4R2U0D8"/>
<feature type="binding site" evidence="10">
    <location>
        <position position="455"/>
    </location>
    <ligand>
        <name>Mn(2+)</name>
        <dbReference type="ChEBI" id="CHEBI:29035"/>
    </ligand>
</feature>
<evidence type="ECO:0000256" key="8">
    <source>
        <dbReference type="PIRSR" id="PIRSR005091-1"/>
    </source>
</evidence>
<keyword evidence="5 11" id="KW-0812">Transmembrane</keyword>
<name>A0A4R2U0D8_9FIRM</name>
<dbReference type="GO" id="GO:0046872">
    <property type="term" value="F:metal ion binding"/>
    <property type="evidence" value="ECO:0007669"/>
    <property type="project" value="UniProtKB-KW"/>
</dbReference>
<feature type="active site" evidence="8">
    <location>
        <position position="282"/>
    </location>
</feature>
<feature type="transmembrane region" description="Helical" evidence="11">
    <location>
        <begin position="68"/>
        <end position="91"/>
    </location>
</feature>
<sequence length="625" mass="72642">MDLIESFNRKIFKDIILLTLLTSMKVFIFHHFIGIESNLLFINVKNLFIIFTLYSLGALLMEEKRKGAFICINFIVSLLLFIDAMYFSHFFTLIPFHSIFQARQLGPVSDSIFSLVKFKYLLFFVDFFLLWFIYRFKNNHVTQYKTVEKRFMLYVCVILIIVSGTMNESVISSANGIYTPHNLGIVNFHIYDVYNFFFRKPFDIARAEALIPVIADVEVPTKQGFGIGKGKNLIVIQAESIQNFVINREINGQVITPNLNKLINDSSIYFDRYYEQVGWGNTSDAEFISNNGYYPSTKIFSYKAYEGNEFYSLPIALKEKGYSTMAFHGNEAGFWNRNNIYEYQGIDRFISLEDFEADELIGIGLSDGSMFRQSMKFLKEQRKPFYSFFITLTSHHPFLMEEEYLKLNVGEQYKDTILDNYLQTVHYLDLQIGMFIEMLKEEGLYEDTIIVIYGDHQGLNMQNEEANQLMTDYLGEAYEEDEMFRVPLIVHMPNSGFEKRISVAAGQIDFFPTILNILGIDSDIRMNFGKDLLNTEDGFVAKQVKVTRGSFIDNEKIFVMSSDGIFENSRAWNIYTKEPVDLESCREGYERALLEVELSEYIMQNNLIPVVKEKGIGYLIEEFIE</sequence>
<keyword evidence="9" id="KW-0479">Metal-binding</keyword>
<keyword evidence="13" id="KW-0808">Transferase</keyword>
<feature type="transmembrane region" description="Helical" evidence="11">
    <location>
        <begin position="111"/>
        <end position="131"/>
    </location>
</feature>
<dbReference type="EMBL" id="SLYC01000009">
    <property type="protein sequence ID" value="TCQ03489.1"/>
    <property type="molecule type" value="Genomic_DNA"/>
</dbReference>
<dbReference type="RefSeq" id="WP_165913647.1">
    <property type="nucleotide sequence ID" value="NZ_CP058648.1"/>
</dbReference>
<dbReference type="PIRSF" id="PIRSF005091">
    <property type="entry name" value="Mmb_sulf_HI1246"/>
    <property type="match status" value="1"/>
</dbReference>
<feature type="transmembrane region" description="Helical" evidence="11">
    <location>
        <begin position="151"/>
        <end position="171"/>
    </location>
</feature>
<comment type="caution">
    <text evidence="13">The sequence shown here is derived from an EMBL/GenBank/DDBJ whole genome shotgun (WGS) entry which is preliminary data.</text>
</comment>
<evidence type="ECO:0000313" key="13">
    <source>
        <dbReference type="EMBL" id="TCQ03489.1"/>
    </source>
</evidence>
<dbReference type="SUPFAM" id="SSF53649">
    <property type="entry name" value="Alkaline phosphatase-like"/>
    <property type="match status" value="1"/>
</dbReference>
<keyword evidence="9" id="KW-0464">Manganese</keyword>
<feature type="binding site" evidence="10">
    <location>
        <position position="456"/>
    </location>
    <ligand>
        <name>Mn(2+)</name>
        <dbReference type="ChEBI" id="CHEBI:29035"/>
    </ligand>
</feature>
<keyword evidence="4" id="KW-1003">Cell membrane</keyword>
<dbReference type="InterPro" id="IPR000917">
    <property type="entry name" value="Sulfatase_N"/>
</dbReference>
<evidence type="ECO:0000313" key="14">
    <source>
        <dbReference type="Proteomes" id="UP000295504"/>
    </source>
</evidence>
<dbReference type="PANTHER" id="PTHR47371:SF3">
    <property type="entry name" value="PHOSPHOGLYCEROL TRANSFERASE I"/>
    <property type="match status" value="1"/>
</dbReference>
<evidence type="ECO:0000256" key="11">
    <source>
        <dbReference type="SAM" id="Phobius"/>
    </source>
</evidence>
<feature type="binding site" evidence="10">
    <location>
        <position position="282"/>
    </location>
    <ligand>
        <name>Mn(2+)</name>
        <dbReference type="ChEBI" id="CHEBI:29035"/>
    </ligand>
</feature>
<dbReference type="Gene3D" id="3.30.1120.170">
    <property type="match status" value="1"/>
</dbReference>
<evidence type="ECO:0000256" key="2">
    <source>
        <dbReference type="ARBA" id="ARBA00004936"/>
    </source>
</evidence>
<reference evidence="13 14" key="1">
    <citation type="submission" date="2019-03" db="EMBL/GenBank/DDBJ databases">
        <title>Genomic Encyclopedia of Type Strains, Phase IV (KMG-IV): sequencing the most valuable type-strain genomes for metagenomic binning, comparative biology and taxonomic classification.</title>
        <authorList>
            <person name="Goeker M."/>
        </authorList>
    </citation>
    <scope>NUCLEOTIDE SEQUENCE [LARGE SCALE GENOMIC DNA]</scope>
    <source>
        <strain evidence="13 14">DSM 100013</strain>
    </source>
</reference>
<feature type="transmembrane region" description="Helical" evidence="11">
    <location>
        <begin position="12"/>
        <end position="33"/>
    </location>
</feature>
<dbReference type="InterPro" id="IPR050448">
    <property type="entry name" value="OpgB/LTA_synthase_biosynth"/>
</dbReference>
<keyword evidence="7 11" id="KW-0472">Membrane</keyword>
<keyword evidence="6 11" id="KW-1133">Transmembrane helix</keyword>
<dbReference type="Proteomes" id="UP000295504">
    <property type="component" value="Unassembled WGS sequence"/>
</dbReference>
<dbReference type="GO" id="GO:0016740">
    <property type="term" value="F:transferase activity"/>
    <property type="evidence" value="ECO:0007669"/>
    <property type="project" value="UniProtKB-KW"/>
</dbReference>
<organism evidence="13 14">
    <name type="scientific">Serpentinicella alkaliphila</name>
    <dbReference type="NCBI Taxonomy" id="1734049"/>
    <lineage>
        <taxon>Bacteria</taxon>
        <taxon>Bacillati</taxon>
        <taxon>Bacillota</taxon>
        <taxon>Clostridia</taxon>
        <taxon>Peptostreptococcales</taxon>
        <taxon>Natronincolaceae</taxon>
        <taxon>Serpentinicella</taxon>
    </lineage>
</organism>
<protein>
    <submittedName>
        <fullName evidence="13">Phosphoglycerol transferase MdoB-like AlkP superfamily enzyme</fullName>
    </submittedName>
</protein>
<evidence type="ECO:0000256" key="10">
    <source>
        <dbReference type="PIRSR" id="PIRSR005091-3"/>
    </source>
</evidence>
<feature type="binding site" evidence="9">
    <location>
        <position position="395"/>
    </location>
    <ligand>
        <name>substrate</name>
    </ligand>
</feature>
<keyword evidence="14" id="KW-1185">Reference proteome</keyword>
<evidence type="ECO:0000256" key="3">
    <source>
        <dbReference type="ARBA" id="ARBA00009983"/>
    </source>
</evidence>
<dbReference type="GO" id="GO:0005886">
    <property type="term" value="C:plasma membrane"/>
    <property type="evidence" value="ECO:0007669"/>
    <property type="project" value="UniProtKB-SubCell"/>
</dbReference>
<evidence type="ECO:0000256" key="1">
    <source>
        <dbReference type="ARBA" id="ARBA00004651"/>
    </source>
</evidence>
<evidence type="ECO:0000256" key="9">
    <source>
        <dbReference type="PIRSR" id="PIRSR005091-2"/>
    </source>
</evidence>
<comment type="pathway">
    <text evidence="2">Cell wall biogenesis; lipoteichoic acid biosynthesis.</text>
</comment>
<feature type="transmembrane region" description="Helical" evidence="11">
    <location>
        <begin position="39"/>
        <end position="61"/>
    </location>
</feature>
<dbReference type="PANTHER" id="PTHR47371">
    <property type="entry name" value="LIPOTEICHOIC ACID SYNTHASE"/>
    <property type="match status" value="1"/>
</dbReference>
<dbReference type="Pfam" id="PF00884">
    <property type="entry name" value="Sulfatase"/>
    <property type="match status" value="1"/>
</dbReference>